<reference evidence="4 5" key="1">
    <citation type="journal article" date="2020" name="J. Phycol.">
        <title>Comparative genome analysis reveals Cyanidiococcus gen. nov., a new extremophilic red algal genus sister to Cyanidioschyzon (Cyanidioschyzonaceae, Rhodophyta).</title>
        <authorList>
            <person name="Liu S.-L."/>
            <person name="Chiang Y.-R."/>
            <person name="Yoon H.S."/>
            <person name="Fu H.-Y."/>
        </authorList>
    </citation>
    <scope>NUCLEOTIDE SEQUENCE [LARGE SCALE GENOMIC DNA]</scope>
    <source>
        <strain evidence="4 5">THAL066</strain>
    </source>
</reference>
<dbReference type="Pfam" id="PF22770">
    <property type="entry name" value="POP1_C"/>
    <property type="match status" value="1"/>
</dbReference>
<feature type="domain" description="POP1 C-terminal" evidence="3">
    <location>
        <begin position="173"/>
        <end position="262"/>
    </location>
</feature>
<proteinExistence type="predicted"/>
<feature type="domain" description="POPLD" evidence="2">
    <location>
        <begin position="1"/>
        <end position="83"/>
    </location>
</feature>
<dbReference type="PANTHER" id="PTHR22731:SF3">
    <property type="entry name" value="RIBONUCLEASES P_MRP PROTEIN SUBUNIT POP1"/>
    <property type="match status" value="1"/>
</dbReference>
<evidence type="ECO:0000259" key="3">
    <source>
        <dbReference type="Pfam" id="PF22770"/>
    </source>
</evidence>
<protein>
    <submittedName>
        <fullName evidence="4">Ribonucleases P/MRP protein subunit pop1</fullName>
    </submittedName>
</protein>
<keyword evidence="5" id="KW-1185">Reference proteome</keyword>
<dbReference type="InterPro" id="IPR012590">
    <property type="entry name" value="POPLD_dom"/>
</dbReference>
<feature type="region of interest" description="Disordered" evidence="1">
    <location>
        <begin position="171"/>
        <end position="199"/>
    </location>
</feature>
<name>A0A7J7IPD6_9RHOD</name>
<dbReference type="GO" id="GO:0005655">
    <property type="term" value="C:nucleolar ribonuclease P complex"/>
    <property type="evidence" value="ECO:0007669"/>
    <property type="project" value="InterPro"/>
</dbReference>
<evidence type="ECO:0000313" key="4">
    <source>
        <dbReference type="EMBL" id="KAF6004579.1"/>
    </source>
</evidence>
<evidence type="ECO:0000259" key="2">
    <source>
        <dbReference type="Pfam" id="PF08170"/>
    </source>
</evidence>
<organism evidence="4 5">
    <name type="scientific">Cyanidiococcus yangmingshanensis</name>
    <dbReference type="NCBI Taxonomy" id="2690220"/>
    <lineage>
        <taxon>Eukaryota</taxon>
        <taxon>Rhodophyta</taxon>
        <taxon>Bangiophyceae</taxon>
        <taxon>Cyanidiales</taxon>
        <taxon>Cyanidiaceae</taxon>
        <taxon>Cyanidiococcus</taxon>
    </lineage>
</organism>
<dbReference type="GO" id="GO:0000172">
    <property type="term" value="C:ribonuclease MRP complex"/>
    <property type="evidence" value="ECO:0007669"/>
    <property type="project" value="InterPro"/>
</dbReference>
<dbReference type="PANTHER" id="PTHR22731">
    <property type="entry name" value="RIBONUCLEASES P/MRP PROTEIN SUBUNIT POP1"/>
    <property type="match status" value="1"/>
</dbReference>
<gene>
    <name evidence="4" type="primary">POP1_1</name>
    <name evidence="4" type="ORF">F1559_004467</name>
</gene>
<evidence type="ECO:0000313" key="5">
    <source>
        <dbReference type="Proteomes" id="UP000530660"/>
    </source>
</evidence>
<dbReference type="InterPro" id="IPR039182">
    <property type="entry name" value="Pop1"/>
</dbReference>
<dbReference type="InterPro" id="IPR055079">
    <property type="entry name" value="POP1_C"/>
</dbReference>
<dbReference type="Proteomes" id="UP000530660">
    <property type="component" value="Unassembled WGS sequence"/>
</dbReference>
<dbReference type="Pfam" id="PF08170">
    <property type="entry name" value="POPLD"/>
    <property type="match status" value="1"/>
</dbReference>
<accession>A0A7J7IPD6</accession>
<evidence type="ECO:0000256" key="1">
    <source>
        <dbReference type="SAM" id="MobiDB-lite"/>
    </source>
</evidence>
<dbReference type="AlphaFoldDB" id="A0A7J7IPD6"/>
<dbReference type="EMBL" id="VWRR01000003">
    <property type="protein sequence ID" value="KAF6004579.1"/>
    <property type="molecule type" value="Genomic_DNA"/>
</dbReference>
<sequence>MAFWNSFCYAGARGVGLRERRFLYHESGRCHFPEDFPECRDAYRCWAQFEIQIASERWSRRPPSKRVNFVIYRAPEPFGVADWLETALSLQKHSTSTEEASVTKLVIIRSCKDLTEYSAQRANLQHSLSFLSSVRYLVRVRLHPCGRASLDSNALICSADVPEEYLGGTSDQTAAEHHQPVTPLEEPRGNVHDHQPTRPVIGRVTSSHYSWSDGCIRAYGFVLADAICGRMRVGRDSPTWNLQRPALVRDVTSLVYREVRLEPVLDDHP</sequence>
<feature type="compositionally biased region" description="Basic and acidic residues" evidence="1">
    <location>
        <begin position="174"/>
        <end position="196"/>
    </location>
</feature>
<dbReference type="OrthoDB" id="442863at2759"/>
<comment type="caution">
    <text evidence="4">The sequence shown here is derived from an EMBL/GenBank/DDBJ whole genome shotgun (WGS) entry which is preliminary data.</text>
</comment>
<dbReference type="GO" id="GO:0001682">
    <property type="term" value="P:tRNA 5'-leader removal"/>
    <property type="evidence" value="ECO:0007669"/>
    <property type="project" value="InterPro"/>
</dbReference>